<dbReference type="GO" id="GO:0003677">
    <property type="term" value="F:DNA binding"/>
    <property type="evidence" value="ECO:0007669"/>
    <property type="project" value="InterPro"/>
</dbReference>
<keyword evidence="1" id="KW-0175">Coiled coil</keyword>
<accession>A0A239JPN2</accession>
<protein>
    <submittedName>
        <fullName evidence="4">Transposase</fullName>
    </submittedName>
</protein>
<evidence type="ECO:0000256" key="1">
    <source>
        <dbReference type="SAM" id="Coils"/>
    </source>
</evidence>
<feature type="coiled-coil region" evidence="1">
    <location>
        <begin position="198"/>
        <end position="225"/>
    </location>
</feature>
<evidence type="ECO:0000313" key="5">
    <source>
        <dbReference type="Proteomes" id="UP000198373"/>
    </source>
</evidence>
<dbReference type="Proteomes" id="UP000198373">
    <property type="component" value="Unassembled WGS sequence"/>
</dbReference>
<dbReference type="InterPro" id="IPR047650">
    <property type="entry name" value="Transpos_IS110"/>
</dbReference>
<dbReference type="OrthoDB" id="4337860at2"/>
<dbReference type="InterPro" id="IPR002525">
    <property type="entry name" value="Transp_IS110-like_N"/>
</dbReference>
<dbReference type="AlphaFoldDB" id="A0A239JPN2"/>
<feature type="domain" description="Transposase IS116/IS110/IS902 C-terminal" evidence="3">
    <location>
        <begin position="232"/>
        <end position="311"/>
    </location>
</feature>
<dbReference type="RefSeq" id="WP_089307532.1">
    <property type="nucleotide sequence ID" value="NZ_FZOO01000021.1"/>
</dbReference>
<dbReference type="GO" id="GO:0006313">
    <property type="term" value="P:DNA transposition"/>
    <property type="evidence" value="ECO:0007669"/>
    <property type="project" value="InterPro"/>
</dbReference>
<gene>
    <name evidence="4" type="ORF">SAMN06893096_1211</name>
</gene>
<dbReference type="NCBIfam" id="NF033542">
    <property type="entry name" value="transpos_IS110"/>
    <property type="match status" value="1"/>
</dbReference>
<sequence>MPGEELDAVIGVDTHRDTHTAALVDTVGRQLAVLVISADAAGYARLLAWAAEQAPGSRVLWAIEGTRSHGAGLCRALRAVGAQITEVDRPTRRARRAGKSDPIDALLAARSALAADFVRQPRTDGDREAARLLLVERDRLVRHRTAVLNQMRDLVLTAPEDLRRRLHDRSIAGLIAACSALRSRASDDIETRVRVQSLRRLARRARALTEDAKTVETDLKTLTATAVPQLLAEPGIGPIVAAQLWVSWSHPGRIRSEAAFAALAGTSPLPASSGQVTRFRLNRGGDRHLNRALHQVMITRLSCHSATREYVDRRLSDGKTQREAQRCIKRYLARRIWRLLEHETAIPAAA</sequence>
<dbReference type="Pfam" id="PF01548">
    <property type="entry name" value="DEDD_Tnp_IS110"/>
    <property type="match status" value="1"/>
</dbReference>
<dbReference type="EMBL" id="FZOO01000021">
    <property type="protein sequence ID" value="SNT07775.1"/>
    <property type="molecule type" value="Genomic_DNA"/>
</dbReference>
<name>A0A239JPN2_9ACTN</name>
<organism evidence="4 5">
    <name type="scientific">Geodermatophilus pulveris</name>
    <dbReference type="NCBI Taxonomy" id="1564159"/>
    <lineage>
        <taxon>Bacteria</taxon>
        <taxon>Bacillati</taxon>
        <taxon>Actinomycetota</taxon>
        <taxon>Actinomycetes</taxon>
        <taxon>Geodermatophilales</taxon>
        <taxon>Geodermatophilaceae</taxon>
        <taxon>Geodermatophilus</taxon>
    </lineage>
</organism>
<proteinExistence type="predicted"/>
<dbReference type="InterPro" id="IPR003346">
    <property type="entry name" value="Transposase_20"/>
</dbReference>
<feature type="domain" description="Transposase IS110-like N-terminal" evidence="2">
    <location>
        <begin position="10"/>
        <end position="155"/>
    </location>
</feature>
<evidence type="ECO:0000259" key="3">
    <source>
        <dbReference type="Pfam" id="PF02371"/>
    </source>
</evidence>
<evidence type="ECO:0000259" key="2">
    <source>
        <dbReference type="Pfam" id="PF01548"/>
    </source>
</evidence>
<dbReference type="PANTHER" id="PTHR33055">
    <property type="entry name" value="TRANSPOSASE FOR INSERTION SEQUENCE ELEMENT IS1111A"/>
    <property type="match status" value="1"/>
</dbReference>
<dbReference type="GO" id="GO:0004803">
    <property type="term" value="F:transposase activity"/>
    <property type="evidence" value="ECO:0007669"/>
    <property type="project" value="InterPro"/>
</dbReference>
<dbReference type="PANTHER" id="PTHR33055:SF16">
    <property type="entry name" value="TRANSPOSASE FOR INSERTION SEQUENCE ELEMENT IS1547"/>
    <property type="match status" value="1"/>
</dbReference>
<dbReference type="Pfam" id="PF02371">
    <property type="entry name" value="Transposase_20"/>
    <property type="match status" value="1"/>
</dbReference>
<reference evidence="5" key="1">
    <citation type="submission" date="2017-06" db="EMBL/GenBank/DDBJ databases">
        <authorList>
            <person name="Varghese N."/>
            <person name="Submissions S."/>
        </authorList>
    </citation>
    <scope>NUCLEOTIDE SEQUENCE [LARGE SCALE GENOMIC DNA]</scope>
    <source>
        <strain evidence="5">DSM 46839</strain>
    </source>
</reference>
<keyword evidence="5" id="KW-1185">Reference proteome</keyword>
<evidence type="ECO:0000313" key="4">
    <source>
        <dbReference type="EMBL" id="SNT07775.1"/>
    </source>
</evidence>